<dbReference type="InterPro" id="IPR013424">
    <property type="entry name" value="Ice-binding_C"/>
</dbReference>
<accession>A0ABY8B8T2</accession>
<proteinExistence type="predicted"/>
<dbReference type="EMBL" id="CP119083">
    <property type="protein sequence ID" value="WEF32340.1"/>
    <property type="molecule type" value="Genomic_DNA"/>
</dbReference>
<sequence length="465" mass="44720">MLTDAVRGSSGGVLRLEQNAFGGIGGGSEDGFGATGGLATSHLTLSDSTAVWFVATTVGAYGGSGGQGSGSASAGAGGAAEAVLALLSTSTGAGGSVIAVGGAGGDSAAGGHGMGGDARARGAVESTVGADSAVSARGGAGYLGLADGGRADVVSRATSAGAAVAKGEAYGGTGNVLGRASSLVEARSTTAFGSSLATAEATGLQADATARSMAQGAASNYAYATSMGEYGAANSLSNSTGVGGVTVQTQAGAPAGGTVRTATSTNVGGNSYGMMGPASGYQALSYALAAPTAGTLGDVLADAPAVAAALADSQVMGIGTMASSFGADGVWGTPYSYITTANFVFATGVAGHLTLGLLGSVSEAAGFTELELIVRSHGTEVFSQTFTTVAEAQSFFNDRALVLGMLGAGNQDLLVSAGFTLTEPGGFGFEYAVGVAPIPEPGTWMLLLAGLTVVLLRRRSSREPS</sequence>
<keyword evidence="2" id="KW-1185">Reference proteome</keyword>
<name>A0ABY8B8T2_9BURK</name>
<dbReference type="NCBIfam" id="TIGR02595">
    <property type="entry name" value="PEP_CTERM"/>
    <property type="match status" value="1"/>
</dbReference>
<dbReference type="RefSeq" id="WP_277415092.1">
    <property type="nucleotide sequence ID" value="NZ_CP119083.1"/>
</dbReference>
<evidence type="ECO:0000313" key="2">
    <source>
        <dbReference type="Proteomes" id="UP001216510"/>
    </source>
</evidence>
<dbReference type="Proteomes" id="UP001216510">
    <property type="component" value="Chromosome"/>
</dbReference>
<protein>
    <submittedName>
        <fullName evidence="1">PEP-CTERM sorting domain-containing protein</fullName>
    </submittedName>
</protein>
<evidence type="ECO:0000313" key="1">
    <source>
        <dbReference type="EMBL" id="WEF32340.1"/>
    </source>
</evidence>
<organism evidence="1 2">
    <name type="scientific">Pseudoduganella chitinolytica</name>
    <dbReference type="NCBI Taxonomy" id="34070"/>
    <lineage>
        <taxon>Bacteria</taxon>
        <taxon>Pseudomonadati</taxon>
        <taxon>Pseudomonadota</taxon>
        <taxon>Betaproteobacteria</taxon>
        <taxon>Burkholderiales</taxon>
        <taxon>Oxalobacteraceae</taxon>
        <taxon>Telluria group</taxon>
        <taxon>Pseudoduganella</taxon>
    </lineage>
</organism>
<gene>
    <name evidence="1" type="ORF">PX653_23455</name>
</gene>
<reference evidence="1 2" key="1">
    <citation type="submission" date="2023-02" db="EMBL/GenBank/DDBJ databases">
        <title>Gemone sequence of Telluria chitinolytica ACM 3522T.</title>
        <authorList>
            <person name="Frediansyah A."/>
            <person name="Miess H."/>
            <person name="Gross H."/>
        </authorList>
    </citation>
    <scope>NUCLEOTIDE SEQUENCE [LARGE SCALE GENOMIC DNA]</scope>
    <source>
        <strain evidence="1 2">ACM 3522</strain>
    </source>
</reference>